<keyword evidence="5" id="KW-0862">Zinc</keyword>
<protein>
    <submittedName>
        <fullName evidence="8">M20/M25/M40 family metallo-hydrolase</fullName>
    </submittedName>
</protein>
<dbReference type="SUPFAM" id="SSF55031">
    <property type="entry name" value="Bacterial exopeptidase dimerisation domain"/>
    <property type="match status" value="1"/>
</dbReference>
<dbReference type="SUPFAM" id="SSF53187">
    <property type="entry name" value="Zn-dependent exopeptidases"/>
    <property type="match status" value="1"/>
</dbReference>
<organism evidence="8 9">
    <name type="scientific">Qipengyuania psychrotolerans</name>
    <dbReference type="NCBI Taxonomy" id="2867238"/>
    <lineage>
        <taxon>Bacteria</taxon>
        <taxon>Pseudomonadati</taxon>
        <taxon>Pseudomonadota</taxon>
        <taxon>Alphaproteobacteria</taxon>
        <taxon>Sphingomonadales</taxon>
        <taxon>Erythrobacteraceae</taxon>
        <taxon>Qipengyuania</taxon>
    </lineage>
</organism>
<dbReference type="EMBL" id="CP081297">
    <property type="protein sequence ID" value="QZD86633.1"/>
    <property type="molecule type" value="Genomic_DNA"/>
</dbReference>
<dbReference type="PROSITE" id="PS00758">
    <property type="entry name" value="ARGE_DAPE_CPG2_1"/>
    <property type="match status" value="1"/>
</dbReference>
<gene>
    <name evidence="8" type="ORF">K3166_10490</name>
</gene>
<dbReference type="InterPro" id="IPR036264">
    <property type="entry name" value="Bact_exopeptidase_dim_dom"/>
</dbReference>
<dbReference type="RefSeq" id="WP_221422177.1">
    <property type="nucleotide sequence ID" value="NZ_CP081297.1"/>
</dbReference>
<dbReference type="Gene3D" id="3.30.70.360">
    <property type="match status" value="1"/>
</dbReference>
<feature type="signal peptide" evidence="6">
    <location>
        <begin position="1"/>
        <end position="23"/>
    </location>
</feature>
<dbReference type="Gene3D" id="1.10.150.900">
    <property type="match status" value="1"/>
</dbReference>
<keyword evidence="3" id="KW-0479">Metal-binding</keyword>
<keyword evidence="2" id="KW-0645">Protease</keyword>
<evidence type="ECO:0000256" key="3">
    <source>
        <dbReference type="ARBA" id="ARBA00022723"/>
    </source>
</evidence>
<name>A0ABX8ZCD5_9SPHN</name>
<keyword evidence="4" id="KW-0378">Hydrolase</keyword>
<evidence type="ECO:0000256" key="1">
    <source>
        <dbReference type="ARBA" id="ARBA00006247"/>
    </source>
</evidence>
<dbReference type="InterPro" id="IPR002933">
    <property type="entry name" value="Peptidase_M20"/>
</dbReference>
<evidence type="ECO:0000256" key="6">
    <source>
        <dbReference type="SAM" id="SignalP"/>
    </source>
</evidence>
<dbReference type="Pfam" id="PF07687">
    <property type="entry name" value="M20_dimer"/>
    <property type="match status" value="1"/>
</dbReference>
<evidence type="ECO:0000256" key="5">
    <source>
        <dbReference type="ARBA" id="ARBA00022833"/>
    </source>
</evidence>
<reference evidence="8 9" key="1">
    <citation type="submission" date="2021-08" db="EMBL/GenBank/DDBJ databases">
        <title>Comparative Genomics Analysis of the Genus Qipengyuania Reveals Extensive Genetic Diversity and Metabolic Versatility, Including the Description of Fifteen Novel Species.</title>
        <authorList>
            <person name="Liu Y."/>
        </authorList>
    </citation>
    <scope>NUCLEOTIDE SEQUENCE [LARGE SCALE GENOMIC DNA]</scope>
    <source>
        <strain evidence="8 9">1XM2-8</strain>
    </source>
</reference>
<accession>A0ABX8ZCD5</accession>
<evidence type="ECO:0000313" key="9">
    <source>
        <dbReference type="Proteomes" id="UP000824280"/>
    </source>
</evidence>
<comment type="similarity">
    <text evidence="1">Belongs to the peptidase M20A family.</text>
</comment>
<dbReference type="NCBIfam" id="NF006596">
    <property type="entry name" value="PRK09133.1"/>
    <property type="match status" value="1"/>
</dbReference>
<evidence type="ECO:0000256" key="4">
    <source>
        <dbReference type="ARBA" id="ARBA00022801"/>
    </source>
</evidence>
<evidence type="ECO:0000259" key="7">
    <source>
        <dbReference type="Pfam" id="PF07687"/>
    </source>
</evidence>
<sequence>MGKFVAAAAVALMVASAPLAVQAQERTEHEQRSYEIYRDIIAFRTAKGHGQVDDMLAYLAGRLSAAGFADEDIMVTDYDSEGDPTQGLIVRYRGDGSSQDKPIALLAHMDVVDALPEDWVRDPFTLTEDEGYLFGRGTQDNKYGVMNLTSTFIRLKAEGWTPSRDLYLVFSGDEETGMISTRAQAKWVAENVDPAYVLNSDAGGIGLADDFSPLAQQVQMAEKTFVTFDITATNQGGHSSRPRSDNAIYDLASALTKISQHQFPVRESALTRTYFGALGQSVPGKLGDAMRRFAEDPSDAGAIDIIRADPAYVGTLGTTCVATMVRAGHAENALPQSASAAVNCRVFPGEGVDSVKSTLEEVIGNPDIKVVQRAEATESEMSAFPDEVRSALSKALAKRYGTAIPMIPTMSSGGTDGMHYRALGYDTVAIGAGASRPQDIYAHGLNERMRVDQFYAGLDHWSVILKELAGN</sequence>
<feature type="domain" description="Peptidase M20 dimerisation" evidence="7">
    <location>
        <begin position="221"/>
        <end position="366"/>
    </location>
</feature>
<evidence type="ECO:0000256" key="2">
    <source>
        <dbReference type="ARBA" id="ARBA00022670"/>
    </source>
</evidence>
<dbReference type="Gene3D" id="3.40.630.10">
    <property type="entry name" value="Zn peptidases"/>
    <property type="match status" value="1"/>
</dbReference>
<dbReference type="InterPro" id="IPR047177">
    <property type="entry name" value="Pept_M20A"/>
</dbReference>
<dbReference type="Pfam" id="PF01546">
    <property type="entry name" value="Peptidase_M20"/>
    <property type="match status" value="1"/>
</dbReference>
<dbReference type="PANTHER" id="PTHR45962">
    <property type="entry name" value="N-FATTY-ACYL-AMINO ACID SYNTHASE/HYDROLASE PM20D1"/>
    <property type="match status" value="1"/>
</dbReference>
<dbReference type="InterPro" id="IPR011650">
    <property type="entry name" value="Peptidase_M20_dimer"/>
</dbReference>
<dbReference type="Proteomes" id="UP000824280">
    <property type="component" value="Chromosome"/>
</dbReference>
<feature type="chain" id="PRO_5045226962" evidence="6">
    <location>
        <begin position="24"/>
        <end position="471"/>
    </location>
</feature>
<keyword evidence="9" id="KW-1185">Reference proteome</keyword>
<proteinExistence type="inferred from homology"/>
<dbReference type="InterPro" id="IPR001261">
    <property type="entry name" value="ArgE/DapE_CS"/>
</dbReference>
<evidence type="ECO:0000313" key="8">
    <source>
        <dbReference type="EMBL" id="QZD86633.1"/>
    </source>
</evidence>
<dbReference type="PANTHER" id="PTHR45962:SF1">
    <property type="entry name" value="N-FATTY-ACYL-AMINO ACID SYNTHASE_HYDROLASE PM20D1"/>
    <property type="match status" value="1"/>
</dbReference>
<keyword evidence="6" id="KW-0732">Signal</keyword>